<dbReference type="EMBL" id="FQWD01000002">
    <property type="protein sequence ID" value="SHG11138.1"/>
    <property type="molecule type" value="Genomic_DNA"/>
</dbReference>
<proteinExistence type="predicted"/>
<name>A0A1M5H5F0_9ALTE</name>
<sequence length="46" mass="4969">MKQTTLKELNTEALHLVQGGLISLPGFPYSPKPMPAPIEPLKLPTA</sequence>
<evidence type="ECO:0000313" key="2">
    <source>
        <dbReference type="Proteomes" id="UP000184520"/>
    </source>
</evidence>
<dbReference type="RefSeq" id="WP_175555772.1">
    <property type="nucleotide sequence ID" value="NZ_FQWD01000002.1"/>
</dbReference>
<keyword evidence="2" id="KW-1185">Reference proteome</keyword>
<dbReference type="AlphaFoldDB" id="A0A1M5H5F0"/>
<dbReference type="Proteomes" id="UP000184520">
    <property type="component" value="Unassembled WGS sequence"/>
</dbReference>
<gene>
    <name evidence="1" type="ORF">SAMN05216361_1316</name>
</gene>
<accession>A0A1M5H5F0</accession>
<evidence type="ECO:0000313" key="1">
    <source>
        <dbReference type="EMBL" id="SHG11138.1"/>
    </source>
</evidence>
<reference evidence="2" key="1">
    <citation type="submission" date="2016-11" db="EMBL/GenBank/DDBJ databases">
        <authorList>
            <person name="Varghese N."/>
            <person name="Submissions S."/>
        </authorList>
    </citation>
    <scope>NUCLEOTIDE SEQUENCE [LARGE SCALE GENOMIC DNA]</scope>
    <source>
        <strain evidence="2">CGMCC 1.8995</strain>
    </source>
</reference>
<protein>
    <submittedName>
        <fullName evidence="1">Uncharacterized protein</fullName>
    </submittedName>
</protein>
<organism evidence="1 2">
    <name type="scientific">Marisediminitalea aggregata</name>
    <dbReference type="NCBI Taxonomy" id="634436"/>
    <lineage>
        <taxon>Bacteria</taxon>
        <taxon>Pseudomonadati</taxon>
        <taxon>Pseudomonadota</taxon>
        <taxon>Gammaproteobacteria</taxon>
        <taxon>Alteromonadales</taxon>
        <taxon>Alteromonadaceae</taxon>
        <taxon>Marisediminitalea</taxon>
    </lineage>
</organism>